<organism evidence="2 3">
    <name type="scientific">Novosphingobium mangrovi</name>
    <name type="common">ex Huang et al. 2023</name>
    <dbReference type="NCBI Taxonomy" id="2976432"/>
    <lineage>
        <taxon>Bacteria</taxon>
        <taxon>Pseudomonadati</taxon>
        <taxon>Pseudomonadota</taxon>
        <taxon>Alphaproteobacteria</taxon>
        <taxon>Sphingomonadales</taxon>
        <taxon>Sphingomonadaceae</taxon>
        <taxon>Novosphingobium</taxon>
    </lineage>
</organism>
<sequence length="136" mass="13932">MKVMYSLIILGPALLLAACGQKAKETPAGSTSTSEPAVQSMGAMGQAMGSNSGTMPMSSAQMPAMASGMGMVTAVDPKDGTVTIKHGPIPAANWPAMTMMFTADPKLLETVKPGDNVSFDLKVKGDGGEVTAIRKQ</sequence>
<feature type="chain" id="PRO_5045367139" evidence="1">
    <location>
        <begin position="18"/>
        <end position="136"/>
    </location>
</feature>
<feature type="signal peptide" evidence="1">
    <location>
        <begin position="1"/>
        <end position="17"/>
    </location>
</feature>
<reference evidence="2" key="1">
    <citation type="submission" date="2022-09" db="EMBL/GenBank/DDBJ databases">
        <title>Novosphingobium sp. Nov., a polycyclic aromatic hydrocarbon-degrading bacterium isolated form mangrove sediments in HongKong.</title>
        <authorList>
            <person name="Hu Z."/>
        </authorList>
    </citation>
    <scope>NUCLEOTIDE SEQUENCE</scope>
    <source>
        <strain evidence="2">HK4-1</strain>
    </source>
</reference>
<protein>
    <submittedName>
        <fullName evidence="2">Copper-binding protein</fullName>
    </submittedName>
</protein>
<accession>A0ABT2I5M9</accession>
<name>A0ABT2I5M9_9SPHN</name>
<dbReference type="Pfam" id="PF11604">
    <property type="entry name" value="CusF_Ec"/>
    <property type="match status" value="1"/>
</dbReference>
<dbReference type="Proteomes" id="UP001165583">
    <property type="component" value="Unassembled WGS sequence"/>
</dbReference>
<evidence type="ECO:0000256" key="1">
    <source>
        <dbReference type="SAM" id="SignalP"/>
    </source>
</evidence>
<evidence type="ECO:0000313" key="3">
    <source>
        <dbReference type="Proteomes" id="UP001165583"/>
    </source>
</evidence>
<keyword evidence="3" id="KW-1185">Reference proteome</keyword>
<dbReference type="InterPro" id="IPR042230">
    <property type="entry name" value="CusF_sf"/>
</dbReference>
<dbReference type="PROSITE" id="PS51257">
    <property type="entry name" value="PROKAR_LIPOPROTEIN"/>
    <property type="match status" value="1"/>
</dbReference>
<dbReference type="Gene3D" id="2.40.50.320">
    <property type="entry name" value="Copper binding periplasmic protein CusF"/>
    <property type="match status" value="1"/>
</dbReference>
<evidence type="ECO:0000313" key="2">
    <source>
        <dbReference type="EMBL" id="MCT2400124.1"/>
    </source>
</evidence>
<dbReference type="RefSeq" id="WP_013833405.1">
    <property type="nucleotide sequence ID" value="NZ_JANZXA010000006.1"/>
</dbReference>
<keyword evidence="1" id="KW-0732">Signal</keyword>
<comment type="caution">
    <text evidence="2">The sequence shown here is derived from an EMBL/GenBank/DDBJ whole genome shotgun (WGS) entry which is preliminary data.</text>
</comment>
<dbReference type="InterPro" id="IPR021647">
    <property type="entry name" value="CusF_Ec"/>
</dbReference>
<dbReference type="EMBL" id="JANZXA010000006">
    <property type="protein sequence ID" value="MCT2400124.1"/>
    <property type="molecule type" value="Genomic_DNA"/>
</dbReference>
<gene>
    <name evidence="2" type="ORF">NZK81_11225</name>
</gene>
<proteinExistence type="predicted"/>